<evidence type="ECO:0000256" key="4">
    <source>
        <dbReference type="SAM" id="Phobius"/>
    </source>
</evidence>
<feature type="transmembrane region" description="Helical" evidence="4">
    <location>
        <begin position="350"/>
        <end position="367"/>
    </location>
</feature>
<dbReference type="Proteomes" id="UP000477386">
    <property type="component" value="Unassembled WGS sequence"/>
</dbReference>
<protein>
    <submittedName>
        <fullName evidence="6">MFS transporter</fullName>
    </submittedName>
</protein>
<dbReference type="InterPro" id="IPR011701">
    <property type="entry name" value="MFS"/>
</dbReference>
<feature type="transmembrane region" description="Helical" evidence="4">
    <location>
        <begin position="150"/>
        <end position="168"/>
    </location>
</feature>
<feature type="transmembrane region" description="Helical" evidence="4">
    <location>
        <begin position="230"/>
        <end position="253"/>
    </location>
</feature>
<dbReference type="PROSITE" id="PS50850">
    <property type="entry name" value="MFS"/>
    <property type="match status" value="1"/>
</dbReference>
<feature type="transmembrane region" description="Helical" evidence="4">
    <location>
        <begin position="120"/>
        <end position="138"/>
    </location>
</feature>
<dbReference type="PANTHER" id="PTHR42910:SF1">
    <property type="entry name" value="MAJOR FACILITATOR SUPERFAMILY (MFS) PROFILE DOMAIN-CONTAINING PROTEIN"/>
    <property type="match status" value="1"/>
</dbReference>
<dbReference type="Gene3D" id="1.20.1250.20">
    <property type="entry name" value="MFS general substrate transporter like domains"/>
    <property type="match status" value="1"/>
</dbReference>
<feature type="transmembrane region" description="Helical" evidence="4">
    <location>
        <begin position="87"/>
        <end position="108"/>
    </location>
</feature>
<dbReference type="PANTHER" id="PTHR42910">
    <property type="entry name" value="TRANSPORTER SCO4007-RELATED"/>
    <property type="match status" value="1"/>
</dbReference>
<feature type="transmembrane region" description="Helical" evidence="4">
    <location>
        <begin position="63"/>
        <end position="81"/>
    </location>
</feature>
<evidence type="ECO:0000256" key="3">
    <source>
        <dbReference type="ARBA" id="ARBA00023136"/>
    </source>
</evidence>
<dbReference type="SUPFAM" id="SSF103473">
    <property type="entry name" value="MFS general substrate transporter"/>
    <property type="match status" value="1"/>
</dbReference>
<feature type="transmembrane region" description="Helical" evidence="4">
    <location>
        <begin position="204"/>
        <end position="223"/>
    </location>
</feature>
<feature type="transmembrane region" description="Helical" evidence="4">
    <location>
        <begin position="325"/>
        <end position="344"/>
    </location>
</feature>
<evidence type="ECO:0000259" key="5">
    <source>
        <dbReference type="PROSITE" id="PS50850"/>
    </source>
</evidence>
<reference evidence="6 7" key="1">
    <citation type="submission" date="2020-02" db="EMBL/GenBank/DDBJ databases">
        <title>Draft genome sequence of two Spirosoma agri KCTC 52727 and Spirosoma terrae KCTC 52035.</title>
        <authorList>
            <person name="Rojas J."/>
            <person name="Ambika Manirajan B."/>
            <person name="Ratering S."/>
            <person name="Suarez C."/>
            <person name="Schnell S."/>
        </authorList>
    </citation>
    <scope>NUCLEOTIDE SEQUENCE [LARGE SCALE GENOMIC DNA]</scope>
    <source>
        <strain evidence="6 7">KCTC 52727</strain>
    </source>
</reference>
<dbReference type="EMBL" id="JAAGNZ010000003">
    <property type="protein sequence ID" value="NEU70274.1"/>
    <property type="molecule type" value="Genomic_DNA"/>
</dbReference>
<evidence type="ECO:0000313" key="7">
    <source>
        <dbReference type="Proteomes" id="UP000477386"/>
    </source>
</evidence>
<keyword evidence="2 4" id="KW-1133">Transmembrane helix</keyword>
<feature type="transmembrane region" description="Helical" evidence="4">
    <location>
        <begin position="32"/>
        <end position="51"/>
    </location>
</feature>
<name>A0A6M0IQE5_9BACT</name>
<dbReference type="InterPro" id="IPR020846">
    <property type="entry name" value="MFS_dom"/>
</dbReference>
<dbReference type="GO" id="GO:0022857">
    <property type="term" value="F:transmembrane transporter activity"/>
    <property type="evidence" value="ECO:0007669"/>
    <property type="project" value="InterPro"/>
</dbReference>
<evidence type="ECO:0000256" key="1">
    <source>
        <dbReference type="ARBA" id="ARBA00022692"/>
    </source>
</evidence>
<dbReference type="InterPro" id="IPR036259">
    <property type="entry name" value="MFS_trans_sf"/>
</dbReference>
<keyword evidence="3 4" id="KW-0472">Membrane</keyword>
<comment type="caution">
    <text evidence="6">The sequence shown here is derived from an EMBL/GenBank/DDBJ whole genome shotgun (WGS) entry which is preliminary data.</text>
</comment>
<evidence type="ECO:0000256" key="2">
    <source>
        <dbReference type="ARBA" id="ARBA00022989"/>
    </source>
</evidence>
<gene>
    <name evidence="6" type="ORF">GK091_25580</name>
</gene>
<keyword evidence="1 4" id="KW-0812">Transmembrane</keyword>
<feature type="transmembrane region" description="Helical" evidence="4">
    <location>
        <begin position="273"/>
        <end position="296"/>
    </location>
</feature>
<evidence type="ECO:0000313" key="6">
    <source>
        <dbReference type="EMBL" id="NEU70274.1"/>
    </source>
</evidence>
<dbReference type="AlphaFoldDB" id="A0A6M0IQE5"/>
<proteinExistence type="predicted"/>
<dbReference type="Pfam" id="PF07690">
    <property type="entry name" value="MFS_1"/>
    <property type="match status" value="1"/>
</dbReference>
<dbReference type="CDD" id="cd17324">
    <property type="entry name" value="MFS_NepI_like"/>
    <property type="match status" value="1"/>
</dbReference>
<organism evidence="6 7">
    <name type="scientific">Spirosoma agri</name>
    <dbReference type="NCBI Taxonomy" id="1987381"/>
    <lineage>
        <taxon>Bacteria</taxon>
        <taxon>Pseudomonadati</taxon>
        <taxon>Bacteroidota</taxon>
        <taxon>Cytophagia</taxon>
        <taxon>Cytophagales</taxon>
        <taxon>Cytophagaceae</taxon>
        <taxon>Spirosoma</taxon>
    </lineage>
</organism>
<accession>A0A6M0IQE5</accession>
<sequence>MAITCGLTAANLYYNQPLLVTIGRSFQVSDHWASLLATAPQVGYTLGMLLLVPLGDRLERKRLIVGLSLGAVACLILSATAPSYGVLLGVSVLLGGCSAVPQLVLPMAVQLTHPAERGRIIGRIMSGLLLGILLSRTVSGYLGAQLGWRTVYAGAAGVGLVLTGLLSWKLPTNPPAFLGSYAALMRSLAVLVRELPLLRRSALVGGSIFGAFSVFWTTLVFYLESPAYQYGSAVAGSFGLVGALGALVAPLAGTWVDKYGSDKVITFGIGLTLLAYLVLGCAGSLLAGLIVGVILLDSGVQAAHVANQTLIFSLRPEARSRLNTVYMTGYFAGGSVGSVLGGLAWTHGGWTGVCAVGASCLILALVLHRSLGNQTRI</sequence>
<keyword evidence="7" id="KW-1185">Reference proteome</keyword>
<feature type="domain" description="Major facilitator superfamily (MFS) profile" evidence="5">
    <location>
        <begin position="1"/>
        <end position="376"/>
    </location>
</feature>